<feature type="transmembrane region" description="Helical" evidence="1">
    <location>
        <begin position="12"/>
        <end position="33"/>
    </location>
</feature>
<evidence type="ECO:0000256" key="1">
    <source>
        <dbReference type="SAM" id="Phobius"/>
    </source>
</evidence>
<feature type="transmembrane region" description="Helical" evidence="1">
    <location>
        <begin position="39"/>
        <end position="55"/>
    </location>
</feature>
<keyword evidence="1" id="KW-0472">Membrane</keyword>
<gene>
    <name evidence="2" type="ORF">ACFOEJ_10940</name>
</gene>
<comment type="caution">
    <text evidence="2">The sequence shown here is derived from an EMBL/GenBank/DDBJ whole genome shotgun (WGS) entry which is preliminary data.</text>
</comment>
<proteinExistence type="predicted"/>
<keyword evidence="1" id="KW-0812">Transmembrane</keyword>
<organism evidence="2 3">
    <name type="scientific">Planomicrobium okeanokoites</name>
    <name type="common">Planococcus okeanokoites</name>
    <name type="synonym">Flavobacterium okeanokoites</name>
    <dbReference type="NCBI Taxonomy" id="244"/>
    <lineage>
        <taxon>Bacteria</taxon>
        <taxon>Bacillati</taxon>
        <taxon>Bacillota</taxon>
        <taxon>Bacilli</taxon>
        <taxon>Bacillales</taxon>
        <taxon>Caryophanaceae</taxon>
        <taxon>Planomicrobium</taxon>
    </lineage>
</organism>
<accession>A0ABV7KQB5</accession>
<reference evidence="3" key="1">
    <citation type="journal article" date="2019" name="Int. J. Syst. Evol. Microbiol.">
        <title>The Global Catalogue of Microorganisms (GCM) 10K type strain sequencing project: providing services to taxonomists for standard genome sequencing and annotation.</title>
        <authorList>
            <consortium name="The Broad Institute Genomics Platform"/>
            <consortium name="The Broad Institute Genome Sequencing Center for Infectious Disease"/>
            <person name="Wu L."/>
            <person name="Ma J."/>
        </authorList>
    </citation>
    <scope>NUCLEOTIDE SEQUENCE [LARGE SCALE GENOMIC DNA]</scope>
    <source>
        <strain evidence="3">CCM 320</strain>
    </source>
</reference>
<keyword evidence="3" id="KW-1185">Reference proteome</keyword>
<dbReference type="EMBL" id="JBHRUJ010000016">
    <property type="protein sequence ID" value="MFC3211591.1"/>
    <property type="molecule type" value="Genomic_DNA"/>
</dbReference>
<evidence type="ECO:0000313" key="2">
    <source>
        <dbReference type="EMBL" id="MFC3211591.1"/>
    </source>
</evidence>
<sequence length="64" mass="7074">MASAKEKKINKILLWIAFPFLTLAIILSLTGIVPLPPQTTIIGIILLILALITFIKSSKKQNMK</sequence>
<name>A0ABV7KQB5_PLAOK</name>
<keyword evidence="1" id="KW-1133">Transmembrane helix</keyword>
<protein>
    <submittedName>
        <fullName evidence="2">Uncharacterized protein</fullName>
    </submittedName>
</protein>
<evidence type="ECO:0000313" key="3">
    <source>
        <dbReference type="Proteomes" id="UP001595625"/>
    </source>
</evidence>
<dbReference type="Proteomes" id="UP001595625">
    <property type="component" value="Unassembled WGS sequence"/>
</dbReference>
<dbReference type="RefSeq" id="WP_117312261.1">
    <property type="nucleotide sequence ID" value="NZ_JBHRUJ010000016.1"/>
</dbReference>